<gene>
    <name evidence="7" type="ORF">CALMAC_LOCUS11148</name>
</gene>
<keyword evidence="8" id="KW-1185">Reference proteome</keyword>
<evidence type="ECO:0000256" key="2">
    <source>
        <dbReference type="ARBA" id="ARBA00016807"/>
    </source>
</evidence>
<dbReference type="PANTHER" id="PTHR23098:SF16">
    <property type="entry name" value="REGULATORY PROTEIN ZESTE"/>
    <property type="match status" value="1"/>
</dbReference>
<comment type="function">
    <text evidence="5">Involved in transvection phenomena (= synapsis-dependent gene expression), where the synaptic pairing of chromosomes carrying genes with which zeste interacts influences the expression of these genes. Zeste binds to DNA and stimulates transcription from a nearby promoter.</text>
</comment>
<dbReference type="InterPro" id="IPR028002">
    <property type="entry name" value="Myb_DNA-bind_5"/>
</dbReference>
<evidence type="ECO:0000313" key="7">
    <source>
        <dbReference type="EMBL" id="VEN50352.1"/>
    </source>
</evidence>
<sequence length="228" mass="25819">MSIKLTEQHWQIIVNFMELHPDFARNRVKGPTGRDTMKKLWGELASQLNSLGLGERSIQKWQKTWTDYKYVLKRKAADIKIDLVGTGGGPPNGSLLTELDHRILCVLGSTFYEGLGMPENGLEFIQNQDLVQSEAIEDIAGPSGANSIHKTSPRRIETNWISTDHNYIRQPLRKQPRRVTPDTNIEKLYQETLKELHDIKTCLQQLTATASGIENALTNLCGILDRKQ</sequence>
<dbReference type="Proteomes" id="UP000410492">
    <property type="component" value="Unassembled WGS sequence"/>
</dbReference>
<protein>
    <recommendedName>
        <fullName evidence="2">Regulatory protein zeste</fullName>
    </recommendedName>
</protein>
<feature type="domain" description="Myb/SANT-like DNA-binding" evidence="6">
    <location>
        <begin position="5"/>
        <end position="77"/>
    </location>
</feature>
<accession>A0A653CRH7</accession>
<comment type="subunit">
    <text evidence="1">Self-associates forming complexes of several hundred monomers.</text>
</comment>
<keyword evidence="4" id="KW-0804">Transcription</keyword>
<evidence type="ECO:0000313" key="8">
    <source>
        <dbReference type="Proteomes" id="UP000410492"/>
    </source>
</evidence>
<dbReference type="OrthoDB" id="7540822at2759"/>
<keyword evidence="3" id="KW-0805">Transcription regulation</keyword>
<dbReference type="GO" id="GO:0005634">
    <property type="term" value="C:nucleus"/>
    <property type="evidence" value="ECO:0007669"/>
    <property type="project" value="TreeGrafter"/>
</dbReference>
<name>A0A653CRH7_CALMS</name>
<evidence type="ECO:0000256" key="5">
    <source>
        <dbReference type="ARBA" id="ARBA00025466"/>
    </source>
</evidence>
<evidence type="ECO:0000259" key="6">
    <source>
        <dbReference type="Pfam" id="PF13873"/>
    </source>
</evidence>
<evidence type="ECO:0000256" key="3">
    <source>
        <dbReference type="ARBA" id="ARBA00023015"/>
    </source>
</evidence>
<proteinExistence type="predicted"/>
<reference evidence="7 8" key="1">
    <citation type="submission" date="2019-01" db="EMBL/GenBank/DDBJ databases">
        <authorList>
            <person name="Sayadi A."/>
        </authorList>
    </citation>
    <scope>NUCLEOTIDE SEQUENCE [LARGE SCALE GENOMIC DNA]</scope>
</reference>
<dbReference type="EMBL" id="CAACVG010008571">
    <property type="protein sequence ID" value="VEN50352.1"/>
    <property type="molecule type" value="Genomic_DNA"/>
</dbReference>
<dbReference type="Pfam" id="PF13873">
    <property type="entry name" value="Myb_DNA-bind_5"/>
    <property type="match status" value="1"/>
</dbReference>
<dbReference type="PANTHER" id="PTHR23098">
    <property type="entry name" value="AGAP001331-PA-RELATED"/>
    <property type="match status" value="1"/>
</dbReference>
<organism evidence="7 8">
    <name type="scientific">Callosobruchus maculatus</name>
    <name type="common">Southern cowpea weevil</name>
    <name type="synonym">Pulse bruchid</name>
    <dbReference type="NCBI Taxonomy" id="64391"/>
    <lineage>
        <taxon>Eukaryota</taxon>
        <taxon>Metazoa</taxon>
        <taxon>Ecdysozoa</taxon>
        <taxon>Arthropoda</taxon>
        <taxon>Hexapoda</taxon>
        <taxon>Insecta</taxon>
        <taxon>Pterygota</taxon>
        <taxon>Neoptera</taxon>
        <taxon>Endopterygota</taxon>
        <taxon>Coleoptera</taxon>
        <taxon>Polyphaga</taxon>
        <taxon>Cucujiformia</taxon>
        <taxon>Chrysomeloidea</taxon>
        <taxon>Chrysomelidae</taxon>
        <taxon>Bruchinae</taxon>
        <taxon>Bruchini</taxon>
        <taxon>Callosobruchus</taxon>
    </lineage>
</organism>
<evidence type="ECO:0000256" key="1">
    <source>
        <dbReference type="ARBA" id="ARBA00011764"/>
    </source>
</evidence>
<dbReference type="AlphaFoldDB" id="A0A653CRH7"/>
<evidence type="ECO:0000256" key="4">
    <source>
        <dbReference type="ARBA" id="ARBA00023163"/>
    </source>
</evidence>